<evidence type="ECO:0000313" key="2">
    <source>
        <dbReference type="Proteomes" id="UP000516305"/>
    </source>
</evidence>
<evidence type="ECO:0000313" key="1">
    <source>
        <dbReference type="EMBL" id="QNR25507.1"/>
    </source>
</evidence>
<dbReference type="AlphaFoldDB" id="A0A7H0VIF9"/>
<dbReference type="InterPro" id="IPR025667">
    <property type="entry name" value="SprB_repeat"/>
</dbReference>
<dbReference type="RefSeq" id="WP_210760034.1">
    <property type="nucleotide sequence ID" value="NZ_CP060139.1"/>
</dbReference>
<dbReference type="Proteomes" id="UP000516305">
    <property type="component" value="Chromosome"/>
</dbReference>
<dbReference type="KEGG" id="chyd:H4K34_06610"/>
<organism evidence="1 2">
    <name type="scientific">Croceimicrobium hydrocarbonivorans</name>
    <dbReference type="NCBI Taxonomy" id="2761580"/>
    <lineage>
        <taxon>Bacteria</taxon>
        <taxon>Pseudomonadati</taxon>
        <taxon>Bacteroidota</taxon>
        <taxon>Flavobacteriia</taxon>
        <taxon>Flavobacteriales</taxon>
        <taxon>Owenweeksiaceae</taxon>
        <taxon>Croceimicrobium</taxon>
    </lineage>
</organism>
<dbReference type="Gene3D" id="2.60.40.740">
    <property type="match status" value="1"/>
</dbReference>
<keyword evidence="2" id="KW-1185">Reference proteome</keyword>
<dbReference type="EMBL" id="CP060139">
    <property type="protein sequence ID" value="QNR25507.1"/>
    <property type="molecule type" value="Genomic_DNA"/>
</dbReference>
<accession>A0A7H0VIF9</accession>
<protein>
    <submittedName>
        <fullName evidence="1">SprB repeat-containing protein</fullName>
    </submittedName>
</protein>
<proteinExistence type="predicted"/>
<name>A0A7H0VIF9_9FLAO</name>
<gene>
    <name evidence="1" type="ORF">H4K34_06610</name>
</gene>
<sequence length="484" mass="51435">MRVKLPLLSFVWQSAIAVLSITLFLNPQSLLAQCTTPGPGEVAMEIIFDTGSFGNEVGWNLRDSVSNSSYAAIGFSTYVSGNNYGPTAFPQHQLCLPTNQTLKLEAFDSFGDGWNGGDFYMRYAKTQDTVFSYTMTVSGASTNVYFSVPPLALGFALCQGDTSPAIVISDTIAADTGQYVYTWEESYDNVTWGPAPNWGGDNYVYQPQGSRTDTVYYRRIAIDAVAMDTLREIYTITVPDSLLIDSVQVDSSYCAGVDDGAIQVFVSGGAPGYSYAWSDGGSGANRTGLAPGTYSVTVTDQTGCADSITVEVYGISPLTASITVDQDLECYGDTLGTLSVNANSLAPPYTYLWSNGDTTMTADSLAPGTHWVRVTDTNNCLATDTFTLVQPDSLYIDSVKINNNVSCFGGADGSVTVYHSGGTGSVTYTFTSQNNSAVLNDPDALVADDYVLTLTDANGCASKNSVNVTIVSDRDQLSGGTIGN</sequence>
<reference evidence="1 2" key="1">
    <citation type="submission" date="2020-08" db="EMBL/GenBank/DDBJ databases">
        <title>Croceimicrobium hydrocarbonivorans gen. nov., sp. nov., a novel marine bacterium isolated from a bacterial consortium that degrades polyethylene terephthalate.</title>
        <authorList>
            <person name="Liu R."/>
        </authorList>
    </citation>
    <scope>NUCLEOTIDE SEQUENCE [LARGE SCALE GENOMIC DNA]</scope>
    <source>
        <strain evidence="1 2">A20-9</strain>
    </source>
</reference>
<dbReference type="Pfam" id="PF13573">
    <property type="entry name" value="SprB"/>
    <property type="match status" value="3"/>
</dbReference>